<dbReference type="AlphaFoldDB" id="A0A8D1SHS6"/>
<keyword evidence="6 9" id="KW-1133">Transmembrane helix</keyword>
<feature type="region of interest" description="Disordered" evidence="10">
    <location>
        <begin position="134"/>
        <end position="182"/>
    </location>
</feature>
<evidence type="ECO:0000256" key="6">
    <source>
        <dbReference type="ARBA" id="ARBA00022989"/>
    </source>
</evidence>
<evidence type="ECO:0000256" key="10">
    <source>
        <dbReference type="SAM" id="MobiDB-lite"/>
    </source>
</evidence>
<keyword evidence="4 9" id="KW-0812">Transmembrane</keyword>
<comment type="similarity">
    <text evidence="2 9">Belongs to the FXYD family.</text>
</comment>
<dbReference type="InterPro" id="IPR047297">
    <property type="entry name" value="FXYD_motif"/>
</dbReference>
<name>A0A8D1SHS6_PIG</name>
<feature type="compositionally biased region" description="Basic residues" evidence="10">
    <location>
        <begin position="95"/>
        <end position="105"/>
    </location>
</feature>
<evidence type="ECO:0000313" key="11">
    <source>
        <dbReference type="Ensembl" id="ENSSSCP00060001033.1"/>
    </source>
</evidence>
<organism evidence="11 12">
    <name type="scientific">Sus scrofa</name>
    <name type="common">Pig</name>
    <dbReference type="NCBI Taxonomy" id="9823"/>
    <lineage>
        <taxon>Eukaryota</taxon>
        <taxon>Metazoa</taxon>
        <taxon>Chordata</taxon>
        <taxon>Craniata</taxon>
        <taxon>Vertebrata</taxon>
        <taxon>Euteleostomi</taxon>
        <taxon>Mammalia</taxon>
        <taxon>Eutheria</taxon>
        <taxon>Laurasiatheria</taxon>
        <taxon>Artiodactyla</taxon>
        <taxon>Suina</taxon>
        <taxon>Suidae</taxon>
        <taxon>Sus</taxon>
    </lineage>
</organism>
<dbReference type="GO" id="GO:0099106">
    <property type="term" value="F:ion channel regulator activity"/>
    <property type="evidence" value="ECO:0007669"/>
    <property type="project" value="InterPro"/>
</dbReference>
<evidence type="ECO:0000256" key="7">
    <source>
        <dbReference type="ARBA" id="ARBA00023065"/>
    </source>
</evidence>
<dbReference type="GO" id="GO:0006811">
    <property type="term" value="P:monoatomic ion transport"/>
    <property type="evidence" value="ECO:0007669"/>
    <property type="project" value="UniProtKB-KW"/>
</dbReference>
<dbReference type="PANTHER" id="PTHR14132">
    <property type="entry name" value="SODIUM/POTASSIUM-TRANSPORTING ATPASE SUBUNIT GAMMA"/>
    <property type="match status" value="1"/>
</dbReference>
<evidence type="ECO:0000313" key="12">
    <source>
        <dbReference type="Proteomes" id="UP000694723"/>
    </source>
</evidence>
<evidence type="ECO:0000256" key="2">
    <source>
        <dbReference type="ARBA" id="ARBA00005948"/>
    </source>
</evidence>
<evidence type="ECO:0000256" key="5">
    <source>
        <dbReference type="ARBA" id="ARBA00022729"/>
    </source>
</evidence>
<accession>A0A8D1SHS6</accession>
<dbReference type="PANTHER" id="PTHR14132:SF15">
    <property type="entry name" value="FXYD DOMAIN-CONTAINING ION TRANSPORT REGULATOR 6-RELATED"/>
    <property type="match status" value="1"/>
</dbReference>
<comment type="subcellular location">
    <subcellularLocation>
        <location evidence="1">Membrane</location>
        <topology evidence="1">Single-pass type I membrane protein</topology>
    </subcellularLocation>
</comment>
<protein>
    <recommendedName>
        <fullName evidence="9">FXYD domain-containing ion transport regulator</fullName>
    </recommendedName>
</protein>
<dbReference type="InterPro" id="IPR000272">
    <property type="entry name" value="Ion-transport_regulator_FXYD"/>
</dbReference>
<keyword evidence="7 9" id="KW-0406">Ion transport</keyword>
<keyword evidence="3 9" id="KW-0813">Transport</keyword>
<feature type="transmembrane region" description="Helical" evidence="9">
    <location>
        <begin position="201"/>
        <end position="219"/>
    </location>
</feature>
<comment type="caution">
    <text evidence="9">Lacks conserved residue(s) required for the propagation of feature annotation.</text>
</comment>
<dbReference type="GO" id="GO:0016020">
    <property type="term" value="C:membrane"/>
    <property type="evidence" value="ECO:0007669"/>
    <property type="project" value="UniProtKB-SubCell"/>
</dbReference>
<keyword evidence="5" id="KW-0732">Signal</keyword>
<evidence type="ECO:0000256" key="3">
    <source>
        <dbReference type="ARBA" id="ARBA00022448"/>
    </source>
</evidence>
<keyword evidence="8 9" id="KW-0472">Membrane</keyword>
<dbReference type="Ensembl" id="ENSSSCT00060003200.1">
    <property type="protein sequence ID" value="ENSSSCP00060001033.1"/>
    <property type="gene ID" value="ENSSSCG00060002612.1"/>
</dbReference>
<dbReference type="Pfam" id="PF02038">
    <property type="entry name" value="ATP1G1_PLM_MAT8"/>
    <property type="match status" value="1"/>
</dbReference>
<dbReference type="GO" id="GO:0043269">
    <property type="term" value="P:regulation of monoatomic ion transport"/>
    <property type="evidence" value="ECO:0007669"/>
    <property type="project" value="InterPro"/>
</dbReference>
<dbReference type="Gene3D" id="1.20.5.780">
    <property type="entry name" value="Single helix bin"/>
    <property type="match status" value="1"/>
</dbReference>
<feature type="transmembrane region" description="Helical" evidence="9">
    <location>
        <begin position="234"/>
        <end position="255"/>
    </location>
</feature>
<evidence type="ECO:0000256" key="4">
    <source>
        <dbReference type="ARBA" id="ARBA00022692"/>
    </source>
</evidence>
<feature type="region of interest" description="Disordered" evidence="10">
    <location>
        <begin position="40"/>
        <end position="122"/>
    </location>
</feature>
<sequence>MPGLPINVGCCVWCWVIFSYFSVPPSLLSGRGTSSATVFVSLPPHPQPRKSTEQQLAAGARRGWPAPSPTLSCCFPEPARPLKKNPSRTREPRQRARSGGRRAARRRGEGPRANAPRRPADGDTAVARAQLGRDPAHQSPPLQDAPLQPAPALPGRGGGKKGKASPIALPPAPPLPGSSGLGTSSWDCLRRRPRCADAMEVLLMFLCSLLAPAVLASAAEQEKEKDPFHYDYQTLRIGGLVFAVVLFSVGILLILSESVPLFSKGSVCSCEAGGVRAWPRSVLETEGAWLSC</sequence>
<dbReference type="CDD" id="cd20324">
    <property type="entry name" value="FXYD6"/>
    <property type="match status" value="1"/>
</dbReference>
<proteinExistence type="inferred from homology"/>
<evidence type="ECO:0000256" key="9">
    <source>
        <dbReference type="RuleBase" id="RU364131"/>
    </source>
</evidence>
<dbReference type="Proteomes" id="UP000694723">
    <property type="component" value="Unplaced"/>
</dbReference>
<feature type="transmembrane region" description="Helical" evidence="9">
    <location>
        <begin position="6"/>
        <end position="23"/>
    </location>
</feature>
<evidence type="ECO:0000256" key="8">
    <source>
        <dbReference type="ARBA" id="ARBA00023136"/>
    </source>
</evidence>
<evidence type="ECO:0000256" key="1">
    <source>
        <dbReference type="ARBA" id="ARBA00004479"/>
    </source>
</evidence>
<reference evidence="11" key="1">
    <citation type="submission" date="2025-08" db="UniProtKB">
        <authorList>
            <consortium name="Ensembl"/>
        </authorList>
    </citation>
    <scope>IDENTIFICATION</scope>
</reference>
<dbReference type="PROSITE" id="PS01310">
    <property type="entry name" value="FXYD"/>
    <property type="match status" value="1"/>
</dbReference>